<sequence length="57" mass="6666">MSDYTEKSVSMKCKHCGYEEDVPQWVLNELNEFSDDKSYQMICPECDDTMFEKGTLS</sequence>
<accession>A0AAP2XTR3</accession>
<evidence type="ECO:0000313" key="1">
    <source>
        <dbReference type="EMBL" id="MCR0232511.1"/>
    </source>
</evidence>
<name>A0AAP2XTR3_CLOIN</name>
<dbReference type="EMBL" id="JAKTMA010000009">
    <property type="protein sequence ID" value="MCR0232511.1"/>
    <property type="molecule type" value="Genomic_DNA"/>
</dbReference>
<reference evidence="1" key="1">
    <citation type="journal article" date="2022" name="Clin. Infect. Dis.">
        <title>Association between Clostridium innocuum and antibiotic-associated diarrhea in adults and children: A cross-sectional study and comparative genomics analysis.</title>
        <authorList>
            <person name="Cherny K.E."/>
            <person name="Muscat E.B."/>
            <person name="Balaji A."/>
            <person name="Mukherjee J."/>
            <person name="Ozer E.A."/>
            <person name="Angarone M.P."/>
            <person name="Hauser A.R."/>
            <person name="Sichel J.S."/>
            <person name="Amponsah E."/>
            <person name="Kociolek L.K."/>
        </authorList>
    </citation>
    <scope>NUCLEOTIDE SEQUENCE</scope>
    <source>
        <strain evidence="1">NU1-AC-029v</strain>
    </source>
</reference>
<proteinExistence type="predicted"/>
<dbReference type="Proteomes" id="UP001203972">
    <property type="component" value="Unassembled WGS sequence"/>
</dbReference>
<dbReference type="AlphaFoldDB" id="A0AAP2XTR3"/>
<comment type="caution">
    <text evidence="1">The sequence shown here is derived from an EMBL/GenBank/DDBJ whole genome shotgun (WGS) entry which is preliminary data.</text>
</comment>
<gene>
    <name evidence="1" type="ORF">MKC95_07005</name>
</gene>
<protein>
    <submittedName>
        <fullName evidence="1">Uncharacterized protein</fullName>
    </submittedName>
</protein>
<dbReference type="RefSeq" id="WP_172953806.1">
    <property type="nucleotide sequence ID" value="NZ_AP025565.1"/>
</dbReference>
<evidence type="ECO:0000313" key="2">
    <source>
        <dbReference type="Proteomes" id="UP001203972"/>
    </source>
</evidence>
<organism evidence="1 2">
    <name type="scientific">Clostridium innocuum</name>
    <dbReference type="NCBI Taxonomy" id="1522"/>
    <lineage>
        <taxon>Bacteria</taxon>
        <taxon>Bacillati</taxon>
        <taxon>Bacillota</taxon>
        <taxon>Clostridia</taxon>
        <taxon>Eubacteriales</taxon>
        <taxon>Clostridiaceae</taxon>
        <taxon>Clostridium</taxon>
    </lineage>
</organism>